<dbReference type="AlphaFoldDB" id="A0A1Y6LWG2"/>
<dbReference type="CDD" id="cd12148">
    <property type="entry name" value="fungal_TF_MHR"/>
    <property type="match status" value="1"/>
</dbReference>
<feature type="domain" description="Zn(2)-C6 fungal-type" evidence="8">
    <location>
        <begin position="14"/>
        <end position="44"/>
    </location>
</feature>
<keyword evidence="3" id="KW-0862">Zinc</keyword>
<dbReference type="GO" id="GO:0043565">
    <property type="term" value="F:sequence-specific DNA binding"/>
    <property type="evidence" value="ECO:0007669"/>
    <property type="project" value="TreeGrafter"/>
</dbReference>
<keyword evidence="2" id="KW-0479">Metal-binding</keyword>
<accession>A0A1Y6LWG2</accession>
<dbReference type="InterPro" id="IPR036864">
    <property type="entry name" value="Zn2-C6_fun-type_DNA-bd_sf"/>
</dbReference>
<keyword evidence="6" id="KW-0804">Transcription</keyword>
<sequence length="323" mass="36344">MPCEGGIAGRAKISCTRCQWRKKKCDRGLPECGNCTTAKHSCSFLDEEQDTASYAVEYVSSLEKRVKELEGQLVQHHCHGEHSSAPSLPRRYILASPDCSMRSNPVGAPAPNPEVLENNLKSVSMAAVAEPFLGPTAGLSFARLTQAVLRRPALDGSDFVFNAQLEDITFLNDGPTTTHLDFMNMMSIDPQSFNLPLLNDDNAANPFCEQSSPLDDVPDEAEIQQLVMFYFEHFHPLYPIINQREFMADLKQLLIDTKHELQLPSTLFRTWMVFAIGLTAYPSITLSEEGRSRRYYDKAMTYFDQSMDHGDIVALEVVRSRRR</sequence>
<gene>
    <name evidence="9" type="ORF">ZT1A5_G9203</name>
</gene>
<keyword evidence="7" id="KW-0539">Nucleus</keyword>
<dbReference type="GO" id="GO:0045944">
    <property type="term" value="P:positive regulation of transcription by RNA polymerase II"/>
    <property type="evidence" value="ECO:0007669"/>
    <property type="project" value="TreeGrafter"/>
</dbReference>
<name>A0A1Y6LWG2_ZYMTR</name>
<dbReference type="Proteomes" id="UP000215453">
    <property type="component" value="Chromosome 9"/>
</dbReference>
<dbReference type="Pfam" id="PF00172">
    <property type="entry name" value="Zn_clus"/>
    <property type="match status" value="1"/>
</dbReference>
<dbReference type="GO" id="GO:0008270">
    <property type="term" value="F:zinc ion binding"/>
    <property type="evidence" value="ECO:0007669"/>
    <property type="project" value="InterPro"/>
</dbReference>
<dbReference type="GO" id="GO:0000981">
    <property type="term" value="F:DNA-binding transcription factor activity, RNA polymerase II-specific"/>
    <property type="evidence" value="ECO:0007669"/>
    <property type="project" value="InterPro"/>
</dbReference>
<comment type="subcellular location">
    <subcellularLocation>
        <location evidence="1">Nucleus</location>
    </subcellularLocation>
</comment>
<evidence type="ECO:0000256" key="1">
    <source>
        <dbReference type="ARBA" id="ARBA00004123"/>
    </source>
</evidence>
<evidence type="ECO:0000313" key="9">
    <source>
        <dbReference type="EMBL" id="SMY27758.1"/>
    </source>
</evidence>
<evidence type="ECO:0000256" key="2">
    <source>
        <dbReference type="ARBA" id="ARBA00022723"/>
    </source>
</evidence>
<dbReference type="PANTHER" id="PTHR47782:SF12">
    <property type="entry name" value="ZN(II)2CYS6 TRANSCRIPTION FACTOR (EUROFUNG)"/>
    <property type="match status" value="1"/>
</dbReference>
<dbReference type="InterPro" id="IPR052202">
    <property type="entry name" value="Yeast_MetPath_Reg"/>
</dbReference>
<dbReference type="CDD" id="cd00067">
    <property type="entry name" value="GAL4"/>
    <property type="match status" value="1"/>
</dbReference>
<evidence type="ECO:0000313" key="10">
    <source>
        <dbReference type="Proteomes" id="UP000215453"/>
    </source>
</evidence>
<organism evidence="9 10">
    <name type="scientific">Zymoseptoria tritici ST99CH_1A5</name>
    <dbReference type="NCBI Taxonomy" id="1276529"/>
    <lineage>
        <taxon>Eukaryota</taxon>
        <taxon>Fungi</taxon>
        <taxon>Dikarya</taxon>
        <taxon>Ascomycota</taxon>
        <taxon>Pezizomycotina</taxon>
        <taxon>Dothideomycetes</taxon>
        <taxon>Dothideomycetidae</taxon>
        <taxon>Mycosphaerellales</taxon>
        <taxon>Mycosphaerellaceae</taxon>
        <taxon>Zymoseptoria</taxon>
    </lineage>
</organism>
<evidence type="ECO:0000256" key="3">
    <source>
        <dbReference type="ARBA" id="ARBA00022833"/>
    </source>
</evidence>
<dbReference type="InterPro" id="IPR001138">
    <property type="entry name" value="Zn2Cys6_DnaBD"/>
</dbReference>
<dbReference type="PROSITE" id="PS50048">
    <property type="entry name" value="ZN2_CY6_FUNGAL_2"/>
    <property type="match status" value="1"/>
</dbReference>
<proteinExistence type="predicted"/>
<evidence type="ECO:0000256" key="7">
    <source>
        <dbReference type="ARBA" id="ARBA00023242"/>
    </source>
</evidence>
<evidence type="ECO:0000256" key="4">
    <source>
        <dbReference type="ARBA" id="ARBA00023015"/>
    </source>
</evidence>
<dbReference type="EMBL" id="LT882684">
    <property type="protein sequence ID" value="SMY27758.1"/>
    <property type="molecule type" value="Genomic_DNA"/>
</dbReference>
<keyword evidence="4" id="KW-0805">Transcription regulation</keyword>
<protein>
    <recommendedName>
        <fullName evidence="8">Zn(2)-C6 fungal-type domain-containing protein</fullName>
    </recommendedName>
</protein>
<evidence type="ECO:0000256" key="5">
    <source>
        <dbReference type="ARBA" id="ARBA00023125"/>
    </source>
</evidence>
<dbReference type="SUPFAM" id="SSF57701">
    <property type="entry name" value="Zn2/Cys6 DNA-binding domain"/>
    <property type="match status" value="1"/>
</dbReference>
<evidence type="ECO:0000256" key="6">
    <source>
        <dbReference type="ARBA" id="ARBA00023163"/>
    </source>
</evidence>
<keyword evidence="5" id="KW-0238">DNA-binding</keyword>
<dbReference type="Gene3D" id="4.10.240.10">
    <property type="entry name" value="Zn(2)-C6 fungal-type DNA-binding domain"/>
    <property type="match status" value="1"/>
</dbReference>
<evidence type="ECO:0000259" key="8">
    <source>
        <dbReference type="PROSITE" id="PS50048"/>
    </source>
</evidence>
<dbReference type="GO" id="GO:0005634">
    <property type="term" value="C:nucleus"/>
    <property type="evidence" value="ECO:0007669"/>
    <property type="project" value="UniProtKB-SubCell"/>
</dbReference>
<dbReference type="SMART" id="SM00066">
    <property type="entry name" value="GAL4"/>
    <property type="match status" value="1"/>
</dbReference>
<reference evidence="9 10" key="1">
    <citation type="submission" date="2016-10" db="EMBL/GenBank/DDBJ databases">
        <authorList>
            <person name="Varghese N."/>
        </authorList>
    </citation>
    <scope>NUCLEOTIDE SEQUENCE [LARGE SCALE GENOMIC DNA]</scope>
</reference>
<dbReference type="PANTHER" id="PTHR47782">
    <property type="entry name" value="ZN(II)2CYS6 TRANSCRIPTION FACTOR (EUROFUNG)-RELATED"/>
    <property type="match status" value="1"/>
</dbReference>